<gene>
    <name evidence="1" type="ORF">CATMQ487_13450</name>
</gene>
<proteinExistence type="predicted"/>
<dbReference type="EMBL" id="AP025730">
    <property type="protein sequence ID" value="BDI04375.1"/>
    <property type="molecule type" value="Genomic_DNA"/>
</dbReference>
<sequence>MSEEWGFAPPPFKPDEALQRLRRDLREAGLTERGGQFERRGVAIAKAVVVGGEISASVVKRPSRSSPQWQNRTLKSSAELRDFVAQLKKQLSAWSDDDE</sequence>
<reference evidence="1" key="1">
    <citation type="submission" date="2022-04" db="EMBL/GenBank/DDBJ databases">
        <title>Whole genome sequence of Sphaerotilus sp. FB-5.</title>
        <authorList>
            <person name="Takeda M."/>
            <person name="Narihara S."/>
            <person name="Akimoto M."/>
            <person name="Akimoto R."/>
            <person name="Nishiyashiki S."/>
            <person name="Murakami T."/>
        </authorList>
    </citation>
    <scope>NUCLEOTIDE SEQUENCE</scope>
    <source>
        <strain evidence="1">FB-5</strain>
    </source>
</reference>
<organism evidence="1 2">
    <name type="scientific">Sphaerotilus microaerophilus</name>
    <dbReference type="NCBI Taxonomy" id="2914710"/>
    <lineage>
        <taxon>Bacteria</taxon>
        <taxon>Pseudomonadati</taxon>
        <taxon>Pseudomonadota</taxon>
        <taxon>Betaproteobacteria</taxon>
        <taxon>Burkholderiales</taxon>
        <taxon>Sphaerotilaceae</taxon>
        <taxon>Sphaerotilus</taxon>
    </lineage>
</organism>
<dbReference type="RefSeq" id="WP_251972503.1">
    <property type="nucleotide sequence ID" value="NZ_AP025730.1"/>
</dbReference>
<keyword evidence="2" id="KW-1185">Reference proteome</keyword>
<protein>
    <submittedName>
        <fullName evidence="1">Uncharacterized protein</fullName>
    </submittedName>
</protein>
<accession>A0ABN6PKM7</accession>
<name>A0ABN6PKM7_9BURK</name>
<evidence type="ECO:0000313" key="1">
    <source>
        <dbReference type="EMBL" id="BDI04375.1"/>
    </source>
</evidence>
<evidence type="ECO:0000313" key="2">
    <source>
        <dbReference type="Proteomes" id="UP001057498"/>
    </source>
</evidence>
<dbReference type="Proteomes" id="UP001057498">
    <property type="component" value="Chromosome"/>
</dbReference>